<name>A0ABP3R778_9PROT</name>
<reference evidence="2" key="1">
    <citation type="journal article" date="2019" name="Int. J. Syst. Evol. Microbiol.">
        <title>The Global Catalogue of Microorganisms (GCM) 10K type strain sequencing project: providing services to taxonomists for standard genome sequencing and annotation.</title>
        <authorList>
            <consortium name="The Broad Institute Genomics Platform"/>
            <consortium name="The Broad Institute Genome Sequencing Center for Infectious Disease"/>
            <person name="Wu L."/>
            <person name="Ma J."/>
        </authorList>
    </citation>
    <scope>NUCLEOTIDE SEQUENCE [LARGE SCALE GENOMIC DNA]</scope>
    <source>
        <strain evidence="2">JCM 9933</strain>
    </source>
</reference>
<evidence type="ECO:0008006" key="3">
    <source>
        <dbReference type="Google" id="ProtNLM"/>
    </source>
</evidence>
<evidence type="ECO:0000313" key="2">
    <source>
        <dbReference type="Proteomes" id="UP001501588"/>
    </source>
</evidence>
<keyword evidence="2" id="KW-1185">Reference proteome</keyword>
<accession>A0ABP3R778</accession>
<comment type="caution">
    <text evidence="1">The sequence shown here is derived from an EMBL/GenBank/DDBJ whole genome shotgun (WGS) entry which is preliminary data.</text>
</comment>
<dbReference type="EMBL" id="BAAAFZ010000084">
    <property type="protein sequence ID" value="GAA0602721.1"/>
    <property type="molecule type" value="Genomic_DNA"/>
</dbReference>
<evidence type="ECO:0000313" key="1">
    <source>
        <dbReference type="EMBL" id="GAA0602721.1"/>
    </source>
</evidence>
<organism evidence="1 2">
    <name type="scientific">Craurococcus roseus</name>
    <dbReference type="NCBI Taxonomy" id="77585"/>
    <lineage>
        <taxon>Bacteria</taxon>
        <taxon>Pseudomonadati</taxon>
        <taxon>Pseudomonadota</taxon>
        <taxon>Alphaproteobacteria</taxon>
        <taxon>Acetobacterales</taxon>
        <taxon>Acetobacteraceae</taxon>
        <taxon>Craurococcus</taxon>
    </lineage>
</organism>
<protein>
    <recommendedName>
        <fullName evidence="3">Anti-sigma factor NepR domain-containing protein</fullName>
    </recommendedName>
</protein>
<sequence>MQMSTHPPTPKDGFKGLQSSREFDLWLQRELSRLHGDVLHEPVPEKLLSILEGGAGPLD</sequence>
<proteinExistence type="predicted"/>
<dbReference type="Proteomes" id="UP001501588">
    <property type="component" value="Unassembled WGS sequence"/>
</dbReference>
<gene>
    <name evidence="1" type="ORF">GCM10009416_45640</name>
</gene>